<accession>A0A2S8FYR6</accession>
<dbReference type="OrthoDB" id="291458at2"/>
<evidence type="ECO:0000313" key="3">
    <source>
        <dbReference type="Proteomes" id="UP000238322"/>
    </source>
</evidence>
<keyword evidence="1" id="KW-0472">Membrane</keyword>
<evidence type="ECO:0000313" key="2">
    <source>
        <dbReference type="EMBL" id="PQO37303.1"/>
    </source>
</evidence>
<dbReference type="AlphaFoldDB" id="A0A2S8FYR6"/>
<feature type="transmembrane region" description="Helical" evidence="1">
    <location>
        <begin position="113"/>
        <end position="134"/>
    </location>
</feature>
<keyword evidence="1" id="KW-1133">Transmembrane helix</keyword>
<name>A0A2S8FYR6_9BACT</name>
<feature type="transmembrane region" description="Helical" evidence="1">
    <location>
        <begin position="14"/>
        <end position="39"/>
    </location>
</feature>
<protein>
    <submittedName>
        <fullName evidence="2">Uncharacterized protein</fullName>
    </submittedName>
</protein>
<gene>
    <name evidence="2" type="ORF">C5Y83_04975</name>
</gene>
<organism evidence="2 3">
    <name type="scientific">Blastopirellula marina</name>
    <dbReference type="NCBI Taxonomy" id="124"/>
    <lineage>
        <taxon>Bacteria</taxon>
        <taxon>Pseudomonadati</taxon>
        <taxon>Planctomycetota</taxon>
        <taxon>Planctomycetia</taxon>
        <taxon>Pirellulales</taxon>
        <taxon>Pirellulaceae</taxon>
        <taxon>Blastopirellula</taxon>
    </lineage>
</organism>
<dbReference type="Proteomes" id="UP000238322">
    <property type="component" value="Unassembled WGS sequence"/>
</dbReference>
<feature type="transmembrane region" description="Helical" evidence="1">
    <location>
        <begin position="154"/>
        <end position="177"/>
    </location>
</feature>
<sequence>MTSSHVQPLPQRSWLHFGLSVIVIIVSLTSFALLISLFFHARLATAVLPFPFLLVVIMLGWTQYSATFLCNSKSAEVAIWLCGGLGAISGLMLFMSLPHIVRAFDAEPYRVIRIVPVVAFWLLTTSCGISNVFWWKKLTYYPVEEFTVRRRFRFSLKTMLLAFTALTYVIGITSLFCRSEFLARTF</sequence>
<proteinExistence type="predicted"/>
<feature type="transmembrane region" description="Helical" evidence="1">
    <location>
        <begin position="46"/>
        <end position="66"/>
    </location>
</feature>
<comment type="caution">
    <text evidence="2">The sequence shown here is derived from an EMBL/GenBank/DDBJ whole genome shotgun (WGS) entry which is preliminary data.</text>
</comment>
<reference evidence="2 3" key="1">
    <citation type="submission" date="2018-02" db="EMBL/GenBank/DDBJ databases">
        <title>Comparative genomes isolates from brazilian mangrove.</title>
        <authorList>
            <person name="Araujo J.E."/>
            <person name="Taketani R.G."/>
            <person name="Silva M.C.P."/>
            <person name="Loureco M.V."/>
            <person name="Andreote F.D."/>
        </authorList>
    </citation>
    <scope>NUCLEOTIDE SEQUENCE [LARGE SCALE GENOMIC DNA]</scope>
    <source>
        <strain evidence="2 3">Hex-1 MGV</strain>
    </source>
</reference>
<dbReference type="RefSeq" id="WP_105328554.1">
    <property type="nucleotide sequence ID" value="NZ_PUHY01000005.1"/>
</dbReference>
<evidence type="ECO:0000256" key="1">
    <source>
        <dbReference type="SAM" id="Phobius"/>
    </source>
</evidence>
<keyword evidence="1" id="KW-0812">Transmembrane</keyword>
<dbReference type="EMBL" id="PUHY01000005">
    <property type="protein sequence ID" value="PQO37303.1"/>
    <property type="molecule type" value="Genomic_DNA"/>
</dbReference>
<feature type="transmembrane region" description="Helical" evidence="1">
    <location>
        <begin position="78"/>
        <end position="101"/>
    </location>
</feature>